<feature type="non-terminal residue" evidence="1">
    <location>
        <position position="1"/>
    </location>
</feature>
<keyword evidence="2" id="KW-1185">Reference proteome</keyword>
<protein>
    <submittedName>
        <fullName evidence="1">Uncharacterized protein</fullName>
    </submittedName>
</protein>
<organism evidence="1 2">
    <name type="scientific">Cirrhinus mrigala</name>
    <name type="common">Mrigala</name>
    <dbReference type="NCBI Taxonomy" id="683832"/>
    <lineage>
        <taxon>Eukaryota</taxon>
        <taxon>Metazoa</taxon>
        <taxon>Chordata</taxon>
        <taxon>Craniata</taxon>
        <taxon>Vertebrata</taxon>
        <taxon>Euteleostomi</taxon>
        <taxon>Actinopterygii</taxon>
        <taxon>Neopterygii</taxon>
        <taxon>Teleostei</taxon>
        <taxon>Ostariophysi</taxon>
        <taxon>Cypriniformes</taxon>
        <taxon>Cyprinidae</taxon>
        <taxon>Labeoninae</taxon>
        <taxon>Labeonini</taxon>
        <taxon>Cirrhinus</taxon>
    </lineage>
</organism>
<comment type="caution">
    <text evidence="1">The sequence shown here is derived from an EMBL/GenBank/DDBJ whole genome shotgun (WGS) entry which is preliminary data.</text>
</comment>
<dbReference type="Proteomes" id="UP001529510">
    <property type="component" value="Unassembled WGS sequence"/>
</dbReference>
<reference evidence="1 2" key="1">
    <citation type="submission" date="2024-05" db="EMBL/GenBank/DDBJ databases">
        <title>Genome sequencing and assembly of Indian major carp, Cirrhinus mrigala (Hamilton, 1822).</title>
        <authorList>
            <person name="Mohindra V."/>
            <person name="Chowdhury L.M."/>
            <person name="Lal K."/>
            <person name="Jena J.K."/>
        </authorList>
    </citation>
    <scope>NUCLEOTIDE SEQUENCE [LARGE SCALE GENOMIC DNA]</scope>
    <source>
        <strain evidence="1">CM1030</strain>
        <tissue evidence="1">Blood</tissue>
    </source>
</reference>
<sequence>LFLPRRISKSCTSQYDGLPQEWPLSAGSLLPFWNANASALPSRKYSQPHR</sequence>
<proteinExistence type="predicted"/>
<feature type="non-terminal residue" evidence="1">
    <location>
        <position position="50"/>
    </location>
</feature>
<evidence type="ECO:0000313" key="1">
    <source>
        <dbReference type="EMBL" id="KAL0174395.1"/>
    </source>
</evidence>
<name>A0ABD0PKT2_CIRMR</name>
<evidence type="ECO:0000313" key="2">
    <source>
        <dbReference type="Proteomes" id="UP001529510"/>
    </source>
</evidence>
<dbReference type="AlphaFoldDB" id="A0ABD0PKT2"/>
<dbReference type="EMBL" id="JAMKFB020000015">
    <property type="protein sequence ID" value="KAL0174395.1"/>
    <property type="molecule type" value="Genomic_DNA"/>
</dbReference>
<gene>
    <name evidence="1" type="ORF">M9458_030363</name>
</gene>
<accession>A0ABD0PKT2</accession>